<dbReference type="Gene3D" id="3.30.420.10">
    <property type="entry name" value="Ribonuclease H-like superfamily/Ribonuclease H"/>
    <property type="match status" value="1"/>
</dbReference>
<dbReference type="InterPro" id="IPR044730">
    <property type="entry name" value="RNase_H-like_dom_plant"/>
</dbReference>
<dbReference type="AlphaFoldDB" id="A0AAW2DGS9"/>
<reference evidence="2 3" key="1">
    <citation type="submission" date="2024-01" db="EMBL/GenBank/DDBJ databases">
        <title>A telomere-to-telomere, gap-free genome of sweet tea (Lithocarpus litseifolius).</title>
        <authorList>
            <person name="Zhou J."/>
        </authorList>
    </citation>
    <scope>NUCLEOTIDE SEQUENCE [LARGE SCALE GENOMIC DNA]</scope>
    <source>
        <strain evidence="2">Zhou-2022a</strain>
        <tissue evidence="2">Leaf</tissue>
    </source>
</reference>
<protein>
    <recommendedName>
        <fullName evidence="1">RNase H type-1 domain-containing protein</fullName>
    </recommendedName>
</protein>
<proteinExistence type="predicted"/>
<evidence type="ECO:0000313" key="3">
    <source>
        <dbReference type="Proteomes" id="UP001459277"/>
    </source>
</evidence>
<dbReference type="PANTHER" id="PTHR47074">
    <property type="entry name" value="BNAC02G40300D PROTEIN"/>
    <property type="match status" value="1"/>
</dbReference>
<dbReference type="Pfam" id="PF13456">
    <property type="entry name" value="RVT_3"/>
    <property type="match status" value="1"/>
</dbReference>
<dbReference type="InterPro" id="IPR012337">
    <property type="entry name" value="RNaseH-like_sf"/>
</dbReference>
<gene>
    <name evidence="2" type="ORF">SO802_004951</name>
</gene>
<dbReference type="InterPro" id="IPR036397">
    <property type="entry name" value="RNaseH_sf"/>
</dbReference>
<evidence type="ECO:0000259" key="1">
    <source>
        <dbReference type="Pfam" id="PF13456"/>
    </source>
</evidence>
<sequence length="279" mass="31499">MSYLYKGGGDHYSCVMGYAAVTDVWVGSIMKLQKGGSDFQDVLQLVEYLVDRLSTDEMELFWVQSWLIWNQRNCVLYGGQLKNPKILNRRAEEFLQEFKQSQVHLTMSPMEQPSGEVWQPPPSMVYKLNFDAAIFSGMEKSGIRAIIRNERGEVMAGMSAIGPMVETSEEAELLACRRSLEFAVDVGFTRVMIKGDNSNVMQAISSAVVNYSFLGNVVDDIRHLMSGLQWVKTSKIRRGGNKVVHVLAQHARNLESDLYWLEDSPPPALEALYQDALFL</sequence>
<dbReference type="SUPFAM" id="SSF53098">
    <property type="entry name" value="Ribonuclease H-like"/>
    <property type="match status" value="1"/>
</dbReference>
<dbReference type="PANTHER" id="PTHR47074:SF48">
    <property type="entry name" value="POLYNUCLEOTIDYL TRANSFERASE, RIBONUCLEASE H-LIKE SUPERFAMILY PROTEIN"/>
    <property type="match status" value="1"/>
</dbReference>
<dbReference type="CDD" id="cd06222">
    <property type="entry name" value="RNase_H_like"/>
    <property type="match status" value="1"/>
</dbReference>
<keyword evidence="3" id="KW-1185">Reference proteome</keyword>
<organism evidence="2 3">
    <name type="scientific">Lithocarpus litseifolius</name>
    <dbReference type="NCBI Taxonomy" id="425828"/>
    <lineage>
        <taxon>Eukaryota</taxon>
        <taxon>Viridiplantae</taxon>
        <taxon>Streptophyta</taxon>
        <taxon>Embryophyta</taxon>
        <taxon>Tracheophyta</taxon>
        <taxon>Spermatophyta</taxon>
        <taxon>Magnoliopsida</taxon>
        <taxon>eudicotyledons</taxon>
        <taxon>Gunneridae</taxon>
        <taxon>Pentapetalae</taxon>
        <taxon>rosids</taxon>
        <taxon>fabids</taxon>
        <taxon>Fagales</taxon>
        <taxon>Fagaceae</taxon>
        <taxon>Lithocarpus</taxon>
    </lineage>
</organism>
<dbReference type="InterPro" id="IPR002156">
    <property type="entry name" value="RNaseH_domain"/>
</dbReference>
<name>A0AAW2DGS9_9ROSI</name>
<feature type="domain" description="RNase H type-1" evidence="1">
    <location>
        <begin position="129"/>
        <end position="251"/>
    </location>
</feature>
<comment type="caution">
    <text evidence="2">The sequence shown here is derived from an EMBL/GenBank/DDBJ whole genome shotgun (WGS) entry which is preliminary data.</text>
</comment>
<accession>A0AAW2DGS9</accession>
<dbReference type="InterPro" id="IPR052929">
    <property type="entry name" value="RNase_H-like_EbsB-rel"/>
</dbReference>
<dbReference type="Proteomes" id="UP001459277">
    <property type="component" value="Unassembled WGS sequence"/>
</dbReference>
<dbReference type="GO" id="GO:0003676">
    <property type="term" value="F:nucleic acid binding"/>
    <property type="evidence" value="ECO:0007669"/>
    <property type="project" value="InterPro"/>
</dbReference>
<evidence type="ECO:0000313" key="2">
    <source>
        <dbReference type="EMBL" id="KAL0009843.1"/>
    </source>
</evidence>
<dbReference type="GO" id="GO:0004523">
    <property type="term" value="F:RNA-DNA hybrid ribonuclease activity"/>
    <property type="evidence" value="ECO:0007669"/>
    <property type="project" value="InterPro"/>
</dbReference>
<dbReference type="EMBL" id="JAZDWU010000002">
    <property type="protein sequence ID" value="KAL0009843.1"/>
    <property type="molecule type" value="Genomic_DNA"/>
</dbReference>